<dbReference type="KEGG" id="ptm:GSPATT00019248001"/>
<dbReference type="EMBL" id="CT868541">
    <property type="protein sequence ID" value="CAK85531.1"/>
    <property type="molecule type" value="Genomic_DNA"/>
</dbReference>
<evidence type="ECO:0000313" key="2">
    <source>
        <dbReference type="EMBL" id="CAK85531.1"/>
    </source>
</evidence>
<dbReference type="GeneID" id="5038719"/>
<keyword evidence="1" id="KW-0812">Transmembrane</keyword>
<sequence>MGDNEGEKFLHGKNQPKIVICIIYTYIAINSQVFAFYEGKYSLGKKLLGGILKQRKIQQFLAVDFVTSKVEIPEDYLKQNQFEFKENMNKQEKLELGIQNKMMSCQFNNQIFIITFNIGDCYDEQNLKNGLWIDLDDKFSKQPNKNVIDISHHQVIHRGQQKMEGKQVNGIFLD</sequence>
<dbReference type="HOGENOM" id="CLU_1543023_0_0_1"/>
<keyword evidence="3" id="KW-1185">Reference proteome</keyword>
<accession>A0DR64</accession>
<dbReference type="AlphaFoldDB" id="A0DR64"/>
<evidence type="ECO:0000313" key="3">
    <source>
        <dbReference type="Proteomes" id="UP000000600"/>
    </source>
</evidence>
<feature type="transmembrane region" description="Helical" evidence="1">
    <location>
        <begin position="17"/>
        <end position="37"/>
    </location>
</feature>
<protein>
    <submittedName>
        <fullName evidence="2">Uncharacterized protein</fullName>
    </submittedName>
</protein>
<proteinExistence type="predicted"/>
<dbReference type="InParanoid" id="A0DR64"/>
<keyword evidence="1" id="KW-1133">Transmembrane helix</keyword>
<dbReference type="Proteomes" id="UP000000600">
    <property type="component" value="Unassembled WGS sequence"/>
</dbReference>
<evidence type="ECO:0000256" key="1">
    <source>
        <dbReference type="SAM" id="Phobius"/>
    </source>
</evidence>
<name>A0DR64_PARTE</name>
<organism evidence="2 3">
    <name type="scientific">Paramecium tetraurelia</name>
    <dbReference type="NCBI Taxonomy" id="5888"/>
    <lineage>
        <taxon>Eukaryota</taxon>
        <taxon>Sar</taxon>
        <taxon>Alveolata</taxon>
        <taxon>Ciliophora</taxon>
        <taxon>Intramacronucleata</taxon>
        <taxon>Oligohymenophorea</taxon>
        <taxon>Peniculida</taxon>
        <taxon>Parameciidae</taxon>
        <taxon>Paramecium</taxon>
    </lineage>
</organism>
<keyword evidence="1" id="KW-0472">Membrane</keyword>
<reference evidence="2 3" key="1">
    <citation type="journal article" date="2006" name="Nature">
        <title>Global trends of whole-genome duplications revealed by the ciliate Paramecium tetraurelia.</title>
        <authorList>
            <consortium name="Genoscope"/>
            <person name="Aury J.-M."/>
            <person name="Jaillon O."/>
            <person name="Duret L."/>
            <person name="Noel B."/>
            <person name="Jubin C."/>
            <person name="Porcel B.M."/>
            <person name="Segurens B."/>
            <person name="Daubin V."/>
            <person name="Anthouard V."/>
            <person name="Aiach N."/>
            <person name="Arnaiz O."/>
            <person name="Billaut A."/>
            <person name="Beisson J."/>
            <person name="Blanc I."/>
            <person name="Bouhouche K."/>
            <person name="Camara F."/>
            <person name="Duharcourt S."/>
            <person name="Guigo R."/>
            <person name="Gogendeau D."/>
            <person name="Katinka M."/>
            <person name="Keller A.-M."/>
            <person name="Kissmehl R."/>
            <person name="Klotz C."/>
            <person name="Koll F."/>
            <person name="Le Moue A."/>
            <person name="Lepere C."/>
            <person name="Malinsky S."/>
            <person name="Nowacki M."/>
            <person name="Nowak J.K."/>
            <person name="Plattner H."/>
            <person name="Poulain J."/>
            <person name="Ruiz F."/>
            <person name="Serrano V."/>
            <person name="Zagulski M."/>
            <person name="Dessen P."/>
            <person name="Betermier M."/>
            <person name="Weissenbach J."/>
            <person name="Scarpelli C."/>
            <person name="Schachter V."/>
            <person name="Sperling L."/>
            <person name="Meyer E."/>
            <person name="Cohen J."/>
            <person name="Wincker P."/>
        </authorList>
    </citation>
    <scope>NUCLEOTIDE SEQUENCE [LARGE SCALE GENOMIC DNA]</scope>
    <source>
        <strain evidence="2 3">Stock d4-2</strain>
    </source>
</reference>
<gene>
    <name evidence="2" type="ORF">GSPATT00019248001</name>
</gene>
<dbReference type="RefSeq" id="XP_001452928.1">
    <property type="nucleotide sequence ID" value="XM_001452891.1"/>
</dbReference>